<feature type="domain" description="Shavenoid isoform B-like N-terminal" evidence="1">
    <location>
        <begin position="14"/>
        <end position="64"/>
    </location>
</feature>
<evidence type="ECO:0000313" key="3">
    <source>
        <dbReference type="Proteomes" id="UP000814243"/>
    </source>
</evidence>
<dbReference type="PANTHER" id="PTHR39387:SF1">
    <property type="entry name" value="SHAVENOID, ISOFORM B"/>
    <property type="match status" value="1"/>
</dbReference>
<name>A0A922M9T1_SPOEX</name>
<dbReference type="Pfam" id="PF23328">
    <property type="entry name" value="Sha_B_N"/>
    <property type="match status" value="1"/>
</dbReference>
<dbReference type="GO" id="GO:0005938">
    <property type="term" value="C:cell cortex"/>
    <property type="evidence" value="ECO:0007669"/>
    <property type="project" value="TreeGrafter"/>
</dbReference>
<dbReference type="GO" id="GO:0035317">
    <property type="term" value="P:imaginal disc-derived wing hair organization"/>
    <property type="evidence" value="ECO:0007669"/>
    <property type="project" value="TreeGrafter"/>
</dbReference>
<dbReference type="EMBL" id="JACEFF010000701">
    <property type="protein sequence ID" value="KAH9632593.1"/>
    <property type="molecule type" value="Genomic_DNA"/>
</dbReference>
<dbReference type="InterPro" id="IPR057507">
    <property type="entry name" value="Sha_B-like_N"/>
</dbReference>
<accession>A0A922M9T1</accession>
<protein>
    <recommendedName>
        <fullName evidence="1">Shavenoid isoform B-like N-terminal domain-containing protein</fullName>
    </recommendedName>
</protein>
<dbReference type="PANTHER" id="PTHR39387">
    <property type="entry name" value="SHAVENOID, ISOFORM B"/>
    <property type="match status" value="1"/>
</dbReference>
<dbReference type="AlphaFoldDB" id="A0A922M9T1"/>
<evidence type="ECO:0000313" key="2">
    <source>
        <dbReference type="EMBL" id="KAH9632593.1"/>
    </source>
</evidence>
<organism evidence="2 3">
    <name type="scientific">Spodoptera exigua</name>
    <name type="common">Beet armyworm</name>
    <name type="synonym">Noctua fulgens</name>
    <dbReference type="NCBI Taxonomy" id="7107"/>
    <lineage>
        <taxon>Eukaryota</taxon>
        <taxon>Metazoa</taxon>
        <taxon>Ecdysozoa</taxon>
        <taxon>Arthropoda</taxon>
        <taxon>Hexapoda</taxon>
        <taxon>Insecta</taxon>
        <taxon>Pterygota</taxon>
        <taxon>Neoptera</taxon>
        <taxon>Endopterygota</taxon>
        <taxon>Lepidoptera</taxon>
        <taxon>Glossata</taxon>
        <taxon>Ditrysia</taxon>
        <taxon>Noctuoidea</taxon>
        <taxon>Noctuidae</taxon>
        <taxon>Amphipyrinae</taxon>
        <taxon>Spodoptera</taxon>
    </lineage>
</organism>
<sequence>MMKKTAVQGMGQRSDCGPTRCMEASHGTALSAIGGAGESGCRCQCRRDTPAFREDQNICVNHIDECLMASFGRGATKPQIPFVFLPLKGQIIYPSKEIIFTDVEDAICAVTSAQYLSPSGWVTLRDLIDNDVPFGLYRDEGSTFLQV</sequence>
<reference evidence="2" key="1">
    <citation type="journal article" date="2021" name="G3 (Bethesda)">
        <title>Genome and transcriptome analysis of the beet armyworm Spodoptera exigua reveals targets for pest control. .</title>
        <authorList>
            <person name="Simon S."/>
            <person name="Breeschoten T."/>
            <person name="Jansen H.J."/>
            <person name="Dirks R.P."/>
            <person name="Schranz M.E."/>
            <person name="Ros V.I.D."/>
        </authorList>
    </citation>
    <scope>NUCLEOTIDE SEQUENCE</scope>
    <source>
        <strain evidence="2">TB_SE_WUR_2020</strain>
    </source>
</reference>
<dbReference type="Proteomes" id="UP000814243">
    <property type="component" value="Unassembled WGS sequence"/>
</dbReference>
<comment type="caution">
    <text evidence="2">The sequence shown here is derived from an EMBL/GenBank/DDBJ whole genome shotgun (WGS) entry which is preliminary data.</text>
</comment>
<proteinExistence type="predicted"/>
<evidence type="ECO:0000259" key="1">
    <source>
        <dbReference type="Pfam" id="PF23328"/>
    </source>
</evidence>
<gene>
    <name evidence="2" type="ORF">HF086_001836</name>
</gene>